<dbReference type="Pfam" id="PF14240">
    <property type="entry name" value="YHYH"/>
    <property type="match status" value="1"/>
</dbReference>
<sequence length="258" mass="27567">MDGSAPRPVTAGLVIAGIAASATAADAASGSVSITKSRGQICMVSNGLPDHATGKFPNAGNPHRIRAQHIEVCVPENPKKTGRATMLRGSTGFALNGVMLRPGTADYYDPSSRRGFSRNRASGWLLDGKGAAELLGLDRNNAHVDQRGLYHYHAKPTGMLKRAKSSHVGFAADGFEIHYVGSRAKSGYTLKLGNRKGGPGGRHDGTYVQDWQYTGGSGKLDKCNGGTLNSKFVYFITDSYPYLPHCVWGRVSRGFNRL</sequence>
<dbReference type="AlphaFoldDB" id="A0A286I573"/>
<evidence type="ECO:0000256" key="1">
    <source>
        <dbReference type="SAM" id="SignalP"/>
    </source>
</evidence>
<accession>A0A286I573</accession>
<dbReference type="Proteomes" id="UP000219465">
    <property type="component" value="Unassembled WGS sequence"/>
</dbReference>
<feature type="signal peptide" evidence="1">
    <location>
        <begin position="1"/>
        <end position="24"/>
    </location>
</feature>
<evidence type="ECO:0000313" key="4">
    <source>
        <dbReference type="Proteomes" id="UP000219465"/>
    </source>
</evidence>
<evidence type="ECO:0000313" key="3">
    <source>
        <dbReference type="EMBL" id="SOE15258.1"/>
    </source>
</evidence>
<dbReference type="InterPro" id="IPR025924">
    <property type="entry name" value="YHYH_dom"/>
</dbReference>
<dbReference type="RefSeq" id="WP_097105641.1">
    <property type="nucleotide sequence ID" value="NZ_OCPC01000001.1"/>
</dbReference>
<proteinExistence type="predicted"/>
<keyword evidence="1" id="KW-0732">Signal</keyword>
<keyword evidence="4" id="KW-1185">Reference proteome</keyword>
<feature type="domain" description="YHYH" evidence="2">
    <location>
        <begin position="73"/>
        <end position="249"/>
    </location>
</feature>
<dbReference type="EMBL" id="OCPC01000001">
    <property type="protein sequence ID" value="SOE15258.1"/>
    <property type="molecule type" value="Genomic_DNA"/>
</dbReference>
<organism evidence="3 4">
    <name type="scientific">Hoeflea halophila</name>
    <dbReference type="NCBI Taxonomy" id="714899"/>
    <lineage>
        <taxon>Bacteria</taxon>
        <taxon>Pseudomonadati</taxon>
        <taxon>Pseudomonadota</taxon>
        <taxon>Alphaproteobacteria</taxon>
        <taxon>Hyphomicrobiales</taxon>
        <taxon>Rhizobiaceae</taxon>
        <taxon>Hoeflea</taxon>
    </lineage>
</organism>
<gene>
    <name evidence="3" type="ORF">SAMN05877838_1042</name>
</gene>
<reference evidence="4" key="1">
    <citation type="submission" date="2017-08" db="EMBL/GenBank/DDBJ databases">
        <authorList>
            <person name="Varghese N."/>
            <person name="Submissions S."/>
        </authorList>
    </citation>
    <scope>NUCLEOTIDE SEQUENCE [LARGE SCALE GENOMIC DNA]</scope>
    <source>
        <strain evidence="4">KCTC 23107</strain>
    </source>
</reference>
<name>A0A286I573_9HYPH</name>
<evidence type="ECO:0000259" key="2">
    <source>
        <dbReference type="Pfam" id="PF14240"/>
    </source>
</evidence>
<dbReference type="OrthoDB" id="9796530at2"/>
<protein>
    <submittedName>
        <fullName evidence="3">YHYH protein</fullName>
    </submittedName>
</protein>
<feature type="chain" id="PRO_5012063754" evidence="1">
    <location>
        <begin position="25"/>
        <end position="258"/>
    </location>
</feature>